<feature type="domain" description="Serpin" evidence="3">
    <location>
        <begin position="163"/>
        <end position="521"/>
    </location>
</feature>
<dbReference type="GO" id="GO:0004867">
    <property type="term" value="F:serine-type endopeptidase inhibitor activity"/>
    <property type="evidence" value="ECO:0007669"/>
    <property type="project" value="InterPro"/>
</dbReference>
<feature type="signal peptide" evidence="2">
    <location>
        <begin position="1"/>
        <end position="24"/>
    </location>
</feature>
<dbReference type="Gene3D" id="3.30.497.10">
    <property type="entry name" value="Antithrombin, subunit I, domain 2"/>
    <property type="match status" value="1"/>
</dbReference>
<dbReference type="InterPro" id="IPR042185">
    <property type="entry name" value="Serpin_sf_2"/>
</dbReference>
<dbReference type="PANTHER" id="PTHR11461:SF211">
    <property type="entry name" value="GH10112P-RELATED"/>
    <property type="match status" value="1"/>
</dbReference>
<gene>
    <name evidence="4" type="ORF">D4Z93_03680</name>
</gene>
<evidence type="ECO:0000256" key="1">
    <source>
        <dbReference type="RuleBase" id="RU000411"/>
    </source>
</evidence>
<dbReference type="Proteomes" id="UP000266301">
    <property type="component" value="Chromosome"/>
</dbReference>
<reference evidence="4 5" key="1">
    <citation type="journal article" date="2019" name="Int. J. Syst. Evol. Microbiol.">
        <title>Clostridium fermenticellae sp. nov., isolated from the mud in a fermentation cellar for the production of the Chinese liquor, baijiu.</title>
        <authorList>
            <person name="Xu P.X."/>
            <person name="Chai L.J."/>
            <person name="Qiu T."/>
            <person name="Zhang X.J."/>
            <person name="Lu Z.M."/>
            <person name="Xiao C."/>
            <person name="Wang S.T."/>
            <person name="Shen C.H."/>
            <person name="Shi J.S."/>
            <person name="Xu Z.H."/>
        </authorList>
    </citation>
    <scope>NUCLEOTIDE SEQUENCE [LARGE SCALE GENOMIC DNA]</scope>
    <source>
        <strain evidence="4 5">JN500901</strain>
    </source>
</reference>
<evidence type="ECO:0000259" key="3">
    <source>
        <dbReference type="SMART" id="SM00093"/>
    </source>
</evidence>
<evidence type="ECO:0000256" key="2">
    <source>
        <dbReference type="SAM" id="SignalP"/>
    </source>
</evidence>
<dbReference type="PANTHER" id="PTHR11461">
    <property type="entry name" value="SERINE PROTEASE INHIBITOR, SERPIN"/>
    <property type="match status" value="1"/>
</dbReference>
<dbReference type="RefSeq" id="WP_119970484.1">
    <property type="nucleotide sequence ID" value="NZ_CP032416.1"/>
</dbReference>
<evidence type="ECO:0000313" key="4">
    <source>
        <dbReference type="EMBL" id="AYD39669.1"/>
    </source>
</evidence>
<proteinExistence type="inferred from homology"/>
<dbReference type="InterPro" id="IPR042178">
    <property type="entry name" value="Serpin_sf_1"/>
</dbReference>
<dbReference type="OrthoDB" id="9764871at2"/>
<dbReference type="InterPro" id="IPR023795">
    <property type="entry name" value="Serpin_CS"/>
</dbReference>
<dbReference type="Gene3D" id="2.30.39.10">
    <property type="entry name" value="Alpha-1-antitrypsin, domain 1"/>
    <property type="match status" value="1"/>
</dbReference>
<dbReference type="PROSITE" id="PS00284">
    <property type="entry name" value="SERPIN"/>
    <property type="match status" value="1"/>
</dbReference>
<dbReference type="InterPro" id="IPR000215">
    <property type="entry name" value="Serpin_fam"/>
</dbReference>
<dbReference type="KEGG" id="cfer:D4Z93_03680"/>
<evidence type="ECO:0000313" key="5">
    <source>
        <dbReference type="Proteomes" id="UP000266301"/>
    </source>
</evidence>
<dbReference type="GO" id="GO:0005615">
    <property type="term" value="C:extracellular space"/>
    <property type="evidence" value="ECO:0007669"/>
    <property type="project" value="InterPro"/>
</dbReference>
<dbReference type="SUPFAM" id="SSF56574">
    <property type="entry name" value="Serpins"/>
    <property type="match status" value="1"/>
</dbReference>
<accession>A0A386H1U6</accession>
<dbReference type="CDD" id="cd19589">
    <property type="entry name" value="serpin_tengpin-like"/>
    <property type="match status" value="1"/>
</dbReference>
<organism evidence="4 5">
    <name type="scientific">Clostridium fermenticellae</name>
    <dbReference type="NCBI Taxonomy" id="2068654"/>
    <lineage>
        <taxon>Bacteria</taxon>
        <taxon>Bacillati</taxon>
        <taxon>Bacillota</taxon>
        <taxon>Clostridia</taxon>
        <taxon>Eubacteriales</taxon>
        <taxon>Clostridiaceae</taxon>
        <taxon>Clostridium</taxon>
    </lineage>
</organism>
<name>A0A386H1U6_9CLOT</name>
<keyword evidence="5" id="KW-1185">Reference proteome</keyword>
<feature type="chain" id="PRO_5039626792" evidence="2">
    <location>
        <begin position="25"/>
        <end position="524"/>
    </location>
</feature>
<dbReference type="InterPro" id="IPR036186">
    <property type="entry name" value="Serpin_sf"/>
</dbReference>
<dbReference type="InterPro" id="IPR023796">
    <property type="entry name" value="Serpin_dom"/>
</dbReference>
<comment type="similarity">
    <text evidence="1">Belongs to the serpin family.</text>
</comment>
<sequence>MFKLKSIGLTFLSFIIASSTSVCYMQNVKASSKSIVQKQWSEKKYINSRKVWKLTFRQGLLVDPSSLNNYITVTDSTGTKIDVFIIEANFGQNVLIYPPRDGYDPKKTYYLNISNNLNFYNKSNSSFENLNKPITMKFTVNDIRTINVDNNSLVTESNNKFSCDLIKQLINKNKDKNIIISPLGIETILAETQNGAKGQTKDEILNIFELNSADDKTINEQFYNLLNYYNNSFSSRLNVTNSTWVNKDTTLNDQFVDTSKKYYNSEIKTLDFKDKDSVNVINNWVSQSTDGQIKKILNQLRENEKTILINSANFNGTWLDEFNPSYTNQENFNLSNGKKIYIDNLEDKRVCNYLKGDNFKAISLPYYGGLEMDLFLPDKGIDINNFILTLNKDNINKWMNDFYDAKVNMKIPKFKFSYEENNLANMLKTLGINTAFDKQKADFSGISSKEPLYISNIQHNAYINIDEKGTETSAITLQNMTGTLPPKQYENDDFFIDRPFIFTIRDHNTGTILFIGKVENPSNN</sequence>
<dbReference type="EMBL" id="CP032416">
    <property type="protein sequence ID" value="AYD39669.1"/>
    <property type="molecule type" value="Genomic_DNA"/>
</dbReference>
<dbReference type="Pfam" id="PF00079">
    <property type="entry name" value="Serpin"/>
    <property type="match status" value="1"/>
</dbReference>
<dbReference type="SMART" id="SM00093">
    <property type="entry name" value="SERPIN"/>
    <property type="match status" value="1"/>
</dbReference>
<keyword evidence="2" id="KW-0732">Signal</keyword>
<dbReference type="AlphaFoldDB" id="A0A386H1U6"/>
<protein>
    <submittedName>
        <fullName evidence="4">Serpin family protein</fullName>
    </submittedName>
</protein>